<keyword evidence="6" id="KW-0028">Amino-acid biosynthesis</keyword>
<dbReference type="PANTHER" id="PTHR43344">
    <property type="entry name" value="PHOSPHOSERINE PHOSPHATASE"/>
    <property type="match status" value="1"/>
</dbReference>
<evidence type="ECO:0000259" key="15">
    <source>
        <dbReference type="Pfam" id="PF13284"/>
    </source>
</evidence>
<evidence type="ECO:0000256" key="2">
    <source>
        <dbReference type="ARBA" id="ARBA00005135"/>
    </source>
</evidence>
<dbReference type="AlphaFoldDB" id="A0A809RFX0"/>
<comment type="cofactor">
    <cofactor evidence="1">
        <name>Mg(2+)</name>
        <dbReference type="ChEBI" id="CHEBI:18420"/>
    </cofactor>
</comment>
<dbReference type="InterPro" id="IPR023214">
    <property type="entry name" value="HAD_sf"/>
</dbReference>
<dbReference type="SUPFAM" id="SSF56784">
    <property type="entry name" value="HAD-like"/>
    <property type="match status" value="1"/>
</dbReference>
<keyword evidence="10" id="KW-0718">Serine biosynthesis</keyword>
<organism evidence="16 17">
    <name type="scientific">Sulfuriferula nivalis</name>
    <dbReference type="NCBI Taxonomy" id="2675298"/>
    <lineage>
        <taxon>Bacteria</taxon>
        <taxon>Pseudomonadati</taxon>
        <taxon>Pseudomonadota</taxon>
        <taxon>Betaproteobacteria</taxon>
        <taxon>Nitrosomonadales</taxon>
        <taxon>Sulfuricellaceae</taxon>
        <taxon>Sulfuriferula</taxon>
    </lineage>
</organism>
<evidence type="ECO:0000256" key="3">
    <source>
        <dbReference type="ARBA" id="ARBA00009184"/>
    </source>
</evidence>
<comment type="similarity">
    <text evidence="3">Belongs to the HAD-like hydrolase superfamily. SerB family.</text>
</comment>
<dbReference type="Pfam" id="PF12710">
    <property type="entry name" value="HAD"/>
    <property type="match status" value="1"/>
</dbReference>
<dbReference type="Gene3D" id="3.40.50.1000">
    <property type="entry name" value="HAD superfamily/HAD-like"/>
    <property type="match status" value="1"/>
</dbReference>
<dbReference type="KEGG" id="sniv:SFSGTM_12440"/>
<dbReference type="Gene3D" id="1.10.150.210">
    <property type="entry name" value="Phosphoserine phosphatase, domain 2"/>
    <property type="match status" value="1"/>
</dbReference>
<dbReference type="InterPro" id="IPR004469">
    <property type="entry name" value="PSP"/>
</dbReference>
<comment type="catalytic activity">
    <reaction evidence="13">
        <text>O-phospho-D-serine + H2O = D-serine + phosphate</text>
        <dbReference type="Rhea" id="RHEA:24873"/>
        <dbReference type="ChEBI" id="CHEBI:15377"/>
        <dbReference type="ChEBI" id="CHEBI:35247"/>
        <dbReference type="ChEBI" id="CHEBI:43474"/>
        <dbReference type="ChEBI" id="CHEBI:58680"/>
        <dbReference type="EC" id="3.1.3.3"/>
    </reaction>
</comment>
<dbReference type="CDD" id="cd07500">
    <property type="entry name" value="HAD_PSP"/>
    <property type="match status" value="1"/>
</dbReference>
<dbReference type="GO" id="GO:0005737">
    <property type="term" value="C:cytoplasm"/>
    <property type="evidence" value="ECO:0007669"/>
    <property type="project" value="TreeGrafter"/>
</dbReference>
<dbReference type="Proteomes" id="UP000463939">
    <property type="component" value="Chromosome"/>
</dbReference>
<dbReference type="NCBIfam" id="TIGR00338">
    <property type="entry name" value="serB"/>
    <property type="match status" value="1"/>
</dbReference>
<feature type="active site" description="Nucleophile" evidence="14">
    <location>
        <position position="79"/>
    </location>
</feature>
<protein>
    <recommendedName>
        <fullName evidence="5">Phosphoserine phosphatase</fullName>
        <ecNumber evidence="4">3.1.3.3</ecNumber>
    </recommendedName>
    <alternativeName>
        <fullName evidence="11">O-phosphoserine phosphohydrolase</fullName>
    </alternativeName>
</protein>
<keyword evidence="7" id="KW-0479">Metal-binding</keyword>
<evidence type="ECO:0000256" key="9">
    <source>
        <dbReference type="ARBA" id="ARBA00022842"/>
    </source>
</evidence>
<evidence type="ECO:0000256" key="8">
    <source>
        <dbReference type="ARBA" id="ARBA00022801"/>
    </source>
</evidence>
<dbReference type="SFLD" id="SFLDS00003">
    <property type="entry name" value="Haloacid_Dehalogenase"/>
    <property type="match status" value="1"/>
</dbReference>
<dbReference type="GO" id="GO:0036424">
    <property type="term" value="F:L-phosphoserine phosphatase activity"/>
    <property type="evidence" value="ECO:0007669"/>
    <property type="project" value="InterPro"/>
</dbReference>
<gene>
    <name evidence="16" type="ORF">SFSGTM_12440</name>
</gene>
<evidence type="ECO:0000256" key="12">
    <source>
        <dbReference type="ARBA" id="ARBA00048138"/>
    </source>
</evidence>
<evidence type="ECO:0000256" key="5">
    <source>
        <dbReference type="ARBA" id="ARBA00015196"/>
    </source>
</evidence>
<dbReference type="SFLD" id="SFLDG01136">
    <property type="entry name" value="C1.6:_Phosphoserine_Phosphatas"/>
    <property type="match status" value="1"/>
</dbReference>
<feature type="active site" description="Proton donor" evidence="14">
    <location>
        <position position="81"/>
    </location>
</feature>
<evidence type="ECO:0000256" key="1">
    <source>
        <dbReference type="ARBA" id="ARBA00001946"/>
    </source>
</evidence>
<evidence type="ECO:0000256" key="6">
    <source>
        <dbReference type="ARBA" id="ARBA00022605"/>
    </source>
</evidence>
<dbReference type="UniPathway" id="UPA00135">
    <property type="reaction ID" value="UER00198"/>
</dbReference>
<reference evidence="17" key="1">
    <citation type="submission" date="2019-11" db="EMBL/GenBank/DDBJ databases">
        <title>Isolation and characterization of a novel species in the genus Sulfuriferula.</title>
        <authorList>
            <person name="Mochizuki J."/>
            <person name="Kojima H."/>
            <person name="Fukui M."/>
        </authorList>
    </citation>
    <scope>NUCLEOTIDE SEQUENCE [LARGE SCALE GENOMIC DNA]</scope>
    <source>
        <strain evidence="17">SGTM</strain>
    </source>
</reference>
<dbReference type="GO" id="GO:0000287">
    <property type="term" value="F:magnesium ion binding"/>
    <property type="evidence" value="ECO:0007669"/>
    <property type="project" value="TreeGrafter"/>
</dbReference>
<proteinExistence type="inferred from homology"/>
<dbReference type="Pfam" id="PF13284">
    <property type="entry name" value="DUF4072"/>
    <property type="match status" value="1"/>
</dbReference>
<dbReference type="Gene3D" id="3.30.70.2020">
    <property type="match status" value="1"/>
</dbReference>
<dbReference type="NCBIfam" id="TIGR01488">
    <property type="entry name" value="HAD-SF-IB"/>
    <property type="match status" value="1"/>
</dbReference>
<evidence type="ECO:0000313" key="17">
    <source>
        <dbReference type="Proteomes" id="UP000463939"/>
    </source>
</evidence>
<dbReference type="EMBL" id="AP021881">
    <property type="protein sequence ID" value="BBP00536.1"/>
    <property type="molecule type" value="Genomic_DNA"/>
</dbReference>
<evidence type="ECO:0000256" key="13">
    <source>
        <dbReference type="ARBA" id="ARBA00048523"/>
    </source>
</evidence>
<keyword evidence="9" id="KW-0460">Magnesium</keyword>
<dbReference type="RefSeq" id="WP_162084455.1">
    <property type="nucleotide sequence ID" value="NZ_AP021881.1"/>
</dbReference>
<dbReference type="InterPro" id="IPR050582">
    <property type="entry name" value="HAD-like_SerB"/>
</dbReference>
<accession>A0A809RFX0</accession>
<dbReference type="InterPro" id="IPR036412">
    <property type="entry name" value="HAD-like_sf"/>
</dbReference>
<evidence type="ECO:0000256" key="14">
    <source>
        <dbReference type="PIRSR" id="PIRSR604469-1"/>
    </source>
</evidence>
<dbReference type="SFLD" id="SFLDG01137">
    <property type="entry name" value="C1.6.1:_Phosphoserine_Phosphat"/>
    <property type="match status" value="1"/>
</dbReference>
<evidence type="ECO:0000313" key="16">
    <source>
        <dbReference type="EMBL" id="BBP00536.1"/>
    </source>
</evidence>
<dbReference type="GO" id="GO:0006564">
    <property type="term" value="P:L-serine biosynthetic process"/>
    <property type="evidence" value="ECO:0007669"/>
    <property type="project" value="UniProtKB-KW"/>
</dbReference>
<dbReference type="SFLD" id="SFLDF00029">
    <property type="entry name" value="phosphoserine_phosphatase"/>
    <property type="match status" value="1"/>
</dbReference>
<keyword evidence="8" id="KW-0378">Hydrolase</keyword>
<evidence type="ECO:0000256" key="4">
    <source>
        <dbReference type="ARBA" id="ARBA00012640"/>
    </source>
</evidence>
<comment type="catalytic activity">
    <reaction evidence="12">
        <text>O-phospho-L-serine + H2O = L-serine + phosphate</text>
        <dbReference type="Rhea" id="RHEA:21208"/>
        <dbReference type="ChEBI" id="CHEBI:15377"/>
        <dbReference type="ChEBI" id="CHEBI:33384"/>
        <dbReference type="ChEBI" id="CHEBI:43474"/>
        <dbReference type="ChEBI" id="CHEBI:57524"/>
        <dbReference type="EC" id="3.1.3.3"/>
    </reaction>
</comment>
<evidence type="ECO:0000256" key="11">
    <source>
        <dbReference type="ARBA" id="ARBA00031693"/>
    </source>
</evidence>
<dbReference type="EC" id="3.1.3.3" evidence="4"/>
<evidence type="ECO:0000256" key="7">
    <source>
        <dbReference type="ARBA" id="ARBA00022723"/>
    </source>
</evidence>
<keyword evidence="17" id="KW-1185">Reference proteome</keyword>
<evidence type="ECO:0000256" key="10">
    <source>
        <dbReference type="ARBA" id="ARBA00023299"/>
    </source>
</evidence>
<comment type="pathway">
    <text evidence="2">Amino-acid biosynthesis; L-serine biosynthesis; L-serine from 3-phospho-D-glycerate: step 3/3.</text>
</comment>
<dbReference type="InterPro" id="IPR025138">
    <property type="entry name" value="DUF4072"/>
</dbReference>
<sequence>MLYNLIIQGQHVPTQSLKQIAKLANVGAIDAINQQAFCLSQADNSQAAAIAAMCAEQQLDFAFIPFHRYIKDFKLAVMDMDSTLITIECIDEIADMIGVKTEVAAITEAAMRGEIVFAESLTRRVALLAGLDADALQRVYDERLQLTPGAEKLIATFQKNGIKTLLVSGGFTFFTDKLKARLNLDYAASNELEIVDGKLTGRILGTILDAQGKADWLNKIRNEIDCTQKQTLAIGDGANDLLMMAAAGSSVAYHAKPIVREQASYALNYNDLSAVIPLLGKE</sequence>
<name>A0A809RFX0_9PROT</name>
<feature type="domain" description="DUF4072" evidence="15">
    <location>
        <begin position="5"/>
        <end position="49"/>
    </location>
</feature>
<dbReference type="PANTHER" id="PTHR43344:SF2">
    <property type="entry name" value="PHOSPHOSERINE PHOSPHATASE"/>
    <property type="match status" value="1"/>
</dbReference>